<dbReference type="Proteomes" id="UP000033530">
    <property type="component" value="Unassembled WGS sequence"/>
</dbReference>
<dbReference type="EMBL" id="LAIU01000002">
    <property type="protein sequence ID" value="KKB25870.1"/>
    <property type="molecule type" value="Genomic_DNA"/>
</dbReference>
<dbReference type="Pfam" id="PF03976">
    <property type="entry name" value="PPK2"/>
    <property type="match status" value="2"/>
</dbReference>
<feature type="domain" description="Polyphosphate kinase-2-related" evidence="2">
    <location>
        <begin position="4"/>
        <end position="218"/>
    </location>
</feature>
<reference evidence="3 4" key="1">
    <citation type="submission" date="2015-03" db="EMBL/GenBank/DDBJ databases">
        <title>Draft Genome Sequence of S. carnosus subsp. utilis LTH 7013, Isolated from South Tirolean Ham.</title>
        <authorList>
            <person name="Mueller A."/>
            <person name="Huptas C."/>
            <person name="Wenning M."/>
            <person name="Weiss A."/>
            <person name="Schmidt H."/>
        </authorList>
    </citation>
    <scope>NUCLEOTIDE SEQUENCE [LARGE SCALE GENOMIC DNA]</scope>
    <source>
        <strain evidence="3 4">LTH7013</strain>
    </source>
</reference>
<dbReference type="InterPro" id="IPR022488">
    <property type="entry name" value="PPK2-related"/>
</dbReference>
<organism evidence="3 4">
    <name type="scientific">Staphylococcus carnosus</name>
    <dbReference type="NCBI Taxonomy" id="1281"/>
    <lineage>
        <taxon>Bacteria</taxon>
        <taxon>Bacillati</taxon>
        <taxon>Bacillota</taxon>
        <taxon>Bacilli</taxon>
        <taxon>Bacillales</taxon>
        <taxon>Staphylococcaceae</taxon>
        <taxon>Staphylococcus</taxon>
    </lineage>
</organism>
<proteinExistence type="predicted"/>
<evidence type="ECO:0000256" key="1">
    <source>
        <dbReference type="SAM" id="Coils"/>
    </source>
</evidence>
<keyword evidence="1" id="KW-0175">Coiled coil</keyword>
<dbReference type="InterPro" id="IPR027417">
    <property type="entry name" value="P-loop_NTPase"/>
</dbReference>
<dbReference type="RefSeq" id="WP_046099666.1">
    <property type="nucleotide sequence ID" value="NZ_CP015552.1"/>
</dbReference>
<dbReference type="AlphaFoldDB" id="A0AAJ0JQH4"/>
<accession>A0AAJ0JQH4</accession>
<sequence>MSTKIKDLELEASRLTRETHKLGIPVMIVFEGVPAAGKTRLSNELLLTLDAKYSSFIATASPTPENLRYQFLQKYWNTLPAKGGINIYFRSWYAHYIDYKVNGIKHLQYKDYHVLRDQIDGFEKMLENDHYEIIKFYIEIDEKKRQDHIRQTKENPLTRWKAQEYENVIPDDIYLEEMHKILNDPNQKDWKVIDYTEREQATVRMYEHIIKRLNKAIKAHHERTANRDGLFSKNYQTDLFENHLDKVKKDEYNNQIEKLQQRMLEIQFALYERKIPLILVFEGMDAAGKGGNIKRIREKLDPTGYEVNAISAPTDVELAHQYLWRFARDMPRTGHIEMFDRSWYGRVLVERVEGFATTDEWQRAYGEINDFEKMWTDEGAIILKFFLSLDKDIQLERFKAREDNPDKQWKITDEDWRNRDKWDLYLEASADMIQKTNTSHAPWYIVPADHKKSARIAVLKRIIKTCETALWGVNHDYV</sequence>
<dbReference type="Gene3D" id="3.40.50.300">
    <property type="entry name" value="P-loop containing nucleotide triphosphate hydrolases"/>
    <property type="match status" value="2"/>
</dbReference>
<dbReference type="PANTHER" id="PTHR34383:SF3">
    <property type="entry name" value="POLYPHOSPHATE:AMP PHOSPHOTRANSFERASE"/>
    <property type="match status" value="1"/>
</dbReference>
<evidence type="ECO:0000313" key="4">
    <source>
        <dbReference type="Proteomes" id="UP000033530"/>
    </source>
</evidence>
<evidence type="ECO:0000259" key="2">
    <source>
        <dbReference type="Pfam" id="PF03976"/>
    </source>
</evidence>
<protein>
    <submittedName>
        <fullName evidence="3">Phosphate:AMP phosphotransferase</fullName>
    </submittedName>
</protein>
<feature type="domain" description="Polyphosphate kinase-2-related" evidence="2">
    <location>
        <begin position="247"/>
        <end position="468"/>
    </location>
</feature>
<evidence type="ECO:0000313" key="3">
    <source>
        <dbReference type="EMBL" id="KKB25870.1"/>
    </source>
</evidence>
<name>A0AAJ0JQH4_STACA</name>
<gene>
    <name evidence="3" type="ORF">VV61_04730</name>
</gene>
<dbReference type="PANTHER" id="PTHR34383">
    <property type="entry name" value="POLYPHOSPHATE:AMP PHOSPHOTRANSFERASE-RELATED"/>
    <property type="match status" value="1"/>
</dbReference>
<feature type="coiled-coil region" evidence="1">
    <location>
        <begin position="242"/>
        <end position="269"/>
    </location>
</feature>
<comment type="caution">
    <text evidence="3">The sequence shown here is derived from an EMBL/GenBank/DDBJ whole genome shotgun (WGS) entry which is preliminary data.</text>
</comment>
<dbReference type="SUPFAM" id="SSF52540">
    <property type="entry name" value="P-loop containing nucleoside triphosphate hydrolases"/>
    <property type="match status" value="2"/>
</dbReference>